<evidence type="ECO:0000313" key="1">
    <source>
        <dbReference type="EMBL" id="KRZ75104.1"/>
    </source>
</evidence>
<protein>
    <submittedName>
        <fullName evidence="1">Uncharacterized protein</fullName>
    </submittedName>
</protein>
<proteinExistence type="predicted"/>
<dbReference type="EMBL" id="JYDO01000042">
    <property type="protein sequence ID" value="KRZ75104.1"/>
    <property type="molecule type" value="Genomic_DNA"/>
</dbReference>
<reference evidence="1 2" key="1">
    <citation type="submission" date="2015-01" db="EMBL/GenBank/DDBJ databases">
        <title>Evolution of Trichinella species and genotypes.</title>
        <authorList>
            <person name="Korhonen P.K."/>
            <person name="Edoardo P."/>
            <person name="Giuseppe L.R."/>
            <person name="Gasser R.B."/>
        </authorList>
    </citation>
    <scope>NUCLEOTIDE SEQUENCE [LARGE SCALE GENOMIC DNA]</scope>
    <source>
        <strain evidence="1">ISS1980</strain>
    </source>
</reference>
<dbReference type="AlphaFoldDB" id="A0A0V1MU69"/>
<sequence>MCSITEEQKNNNHMVIKCQIRTFLTSLAYKICRVILHVKYKWYEFTVQYIHLDEMNNFRDQLFTKIKSINSRAHENNMTRSSVCHLSSVVNRSSENVDLKESTICAAFTIMLL</sequence>
<dbReference type="OrthoDB" id="10407446at2759"/>
<name>A0A0V1MU69_9BILA</name>
<accession>A0A0V1MU69</accession>
<dbReference type="Proteomes" id="UP000054843">
    <property type="component" value="Unassembled WGS sequence"/>
</dbReference>
<evidence type="ECO:0000313" key="2">
    <source>
        <dbReference type="Proteomes" id="UP000054843"/>
    </source>
</evidence>
<organism evidence="1 2">
    <name type="scientific">Trichinella papuae</name>
    <dbReference type="NCBI Taxonomy" id="268474"/>
    <lineage>
        <taxon>Eukaryota</taxon>
        <taxon>Metazoa</taxon>
        <taxon>Ecdysozoa</taxon>
        <taxon>Nematoda</taxon>
        <taxon>Enoplea</taxon>
        <taxon>Dorylaimia</taxon>
        <taxon>Trichinellida</taxon>
        <taxon>Trichinellidae</taxon>
        <taxon>Trichinella</taxon>
    </lineage>
</organism>
<gene>
    <name evidence="1" type="ORF">T10_11673</name>
</gene>
<comment type="caution">
    <text evidence="1">The sequence shown here is derived from an EMBL/GenBank/DDBJ whole genome shotgun (WGS) entry which is preliminary data.</text>
</comment>
<keyword evidence="2" id="KW-1185">Reference proteome</keyword>